<accession>A0A918TG48</accession>
<reference evidence="2" key="1">
    <citation type="journal article" date="2014" name="Int. J. Syst. Evol. Microbiol.">
        <title>Complete genome sequence of Corynebacterium casei LMG S-19264T (=DSM 44701T), isolated from a smear-ripened cheese.</title>
        <authorList>
            <consortium name="US DOE Joint Genome Institute (JGI-PGF)"/>
            <person name="Walter F."/>
            <person name="Albersmeier A."/>
            <person name="Kalinowski J."/>
            <person name="Ruckert C."/>
        </authorList>
    </citation>
    <scope>NUCLEOTIDE SEQUENCE</scope>
    <source>
        <strain evidence="2">KCTC 12988</strain>
    </source>
</reference>
<dbReference type="Pfam" id="PF00248">
    <property type="entry name" value="Aldo_ket_red"/>
    <property type="match status" value="1"/>
</dbReference>
<dbReference type="PANTHER" id="PTHR43312">
    <property type="entry name" value="D-THREO-ALDOSE 1-DEHYDROGENASE"/>
    <property type="match status" value="1"/>
</dbReference>
<dbReference type="RefSeq" id="WP_189568261.1">
    <property type="nucleotide sequence ID" value="NZ_BMXI01000004.1"/>
</dbReference>
<dbReference type="InterPro" id="IPR053135">
    <property type="entry name" value="AKR2_Oxidoreductase"/>
</dbReference>
<dbReference type="SUPFAM" id="SSF51430">
    <property type="entry name" value="NAD(P)-linked oxidoreductase"/>
    <property type="match status" value="1"/>
</dbReference>
<proteinExistence type="predicted"/>
<comment type="caution">
    <text evidence="2">The sequence shown here is derived from an EMBL/GenBank/DDBJ whole genome shotgun (WGS) entry which is preliminary data.</text>
</comment>
<dbReference type="InterPro" id="IPR023210">
    <property type="entry name" value="NADP_OxRdtase_dom"/>
</dbReference>
<dbReference type="InterPro" id="IPR036812">
    <property type="entry name" value="NAD(P)_OxRdtase_dom_sf"/>
</dbReference>
<reference evidence="2" key="2">
    <citation type="submission" date="2020-09" db="EMBL/GenBank/DDBJ databases">
        <authorList>
            <person name="Sun Q."/>
            <person name="Kim S."/>
        </authorList>
    </citation>
    <scope>NUCLEOTIDE SEQUENCE</scope>
    <source>
        <strain evidence="2">KCTC 12988</strain>
    </source>
</reference>
<organism evidence="2 3">
    <name type="scientific">Roseibacillus persicicus</name>
    <dbReference type="NCBI Taxonomy" id="454148"/>
    <lineage>
        <taxon>Bacteria</taxon>
        <taxon>Pseudomonadati</taxon>
        <taxon>Verrucomicrobiota</taxon>
        <taxon>Verrucomicrobiia</taxon>
        <taxon>Verrucomicrobiales</taxon>
        <taxon>Verrucomicrobiaceae</taxon>
        <taxon>Roseibacillus</taxon>
    </lineage>
</organism>
<name>A0A918TG48_9BACT</name>
<dbReference type="EMBL" id="BMXI01000004">
    <property type="protein sequence ID" value="GHC47678.1"/>
    <property type="molecule type" value="Genomic_DNA"/>
</dbReference>
<dbReference type="PANTHER" id="PTHR43312:SF1">
    <property type="entry name" value="NADP-DEPENDENT OXIDOREDUCTASE DOMAIN-CONTAINING PROTEIN"/>
    <property type="match status" value="1"/>
</dbReference>
<dbReference type="Proteomes" id="UP000644507">
    <property type="component" value="Unassembled WGS sequence"/>
</dbReference>
<dbReference type="Gene3D" id="3.20.20.100">
    <property type="entry name" value="NADP-dependent oxidoreductase domain"/>
    <property type="match status" value="1"/>
</dbReference>
<dbReference type="AlphaFoldDB" id="A0A918TG48"/>
<evidence type="ECO:0000313" key="3">
    <source>
        <dbReference type="Proteomes" id="UP000644507"/>
    </source>
</evidence>
<sequence>MDLTKTCYGNWSGGRFMHFGEMVSEERYLNMIRHAYEKGMRTFITADVYGGGKADEMLGQALADYPRDSYCLVGTIGHDFYKGERQGSSGYPRFTHPDLHSEREYTSYLRMACEKSLERCGTNHFDLVMLHNPDETGYTNDTVWEGMRRLKEEGLAERLGVAPGPANGFTLDLLHCFERFGEVLDWAMIILNPLEPWPGQQVLGGAEKNDIKILTRVIDYGGVFHDDMKPGHEFRPGDHRAYRPAGWVENGCEKMEKMRPLAEKYGLSMLQFAAIWNLSQKPVASVVPTFIQEAGDNARPVEDKIDDLAALPEDVVFTPEEVETIRKIGDNTGCMALKGASQRHEGPCERPDEWPMRDELLELADAHGVGRDW</sequence>
<evidence type="ECO:0000313" key="2">
    <source>
        <dbReference type="EMBL" id="GHC47678.1"/>
    </source>
</evidence>
<gene>
    <name evidence="2" type="ORF">GCM10007100_11820</name>
</gene>
<keyword evidence="3" id="KW-1185">Reference proteome</keyword>
<evidence type="ECO:0000259" key="1">
    <source>
        <dbReference type="Pfam" id="PF00248"/>
    </source>
</evidence>
<protein>
    <submittedName>
        <fullName evidence="2">General stress protein</fullName>
    </submittedName>
</protein>
<feature type="domain" description="NADP-dependent oxidoreductase" evidence="1">
    <location>
        <begin position="17"/>
        <end position="290"/>
    </location>
</feature>